<name>A0A7G2CAB1_9TRYP</name>
<dbReference type="VEuPathDB" id="TriTrypDB:ADEAN_000418700"/>
<evidence type="ECO:0000313" key="2">
    <source>
        <dbReference type="Proteomes" id="UP000515908"/>
    </source>
</evidence>
<dbReference type="AlphaFoldDB" id="A0A7G2CAB1"/>
<gene>
    <name evidence="1" type="ORF">ADEAN_000418700</name>
</gene>
<accession>A0A7G2CAB1</accession>
<dbReference type="EMBL" id="LR877151">
    <property type="protein sequence ID" value="CAD2216716.1"/>
    <property type="molecule type" value="Genomic_DNA"/>
</dbReference>
<dbReference type="Proteomes" id="UP000515908">
    <property type="component" value="Chromosome 07"/>
</dbReference>
<evidence type="ECO:0000313" key="1">
    <source>
        <dbReference type="EMBL" id="CAD2216716.1"/>
    </source>
</evidence>
<proteinExistence type="predicted"/>
<protein>
    <submittedName>
        <fullName evidence="1">Uncharacterized protein</fullName>
    </submittedName>
</protein>
<sequence>MFLTAKKCGRKKSTAPKEKTVSGHVSLHYKEMKKQQRKFFSTGVVLEPLLTPMNALNMLFVELSVNFATVEEVQQVVEEVKEDFLMPLGDMSSQPVVVSQSPTMFSLGATQESLLSQTQEPTLRRLEERPREVQAKIDCLAMEVVRILCERRNLAFHIDQERRGGKVLRISPDQLQLHKRACMLFDRQSPQFALILACEERPALPRSKSKLFYKRKKCQIIAVTDHAQTPCYRRYRQTKINFGSAPRVVFIERTDGVPAEAEESRKRPRSEVVDSEMVDLLDVRNCLQLNLSIPTVPDPVDPQGVVYPMYTNLEGKRCLGFGEEPIFNEHNRLNVPDPFLDLPRTWKRGTKYTSHSWLERYRRRNAPKG</sequence>
<reference evidence="1 2" key="1">
    <citation type="submission" date="2020-08" db="EMBL/GenBank/DDBJ databases">
        <authorList>
            <person name="Newling K."/>
            <person name="Davey J."/>
            <person name="Forrester S."/>
        </authorList>
    </citation>
    <scope>NUCLEOTIDE SEQUENCE [LARGE SCALE GENOMIC DNA]</scope>
    <source>
        <strain evidence="2">Crithidia deanei Carvalho (ATCC PRA-265)</strain>
    </source>
</reference>
<keyword evidence="2" id="KW-1185">Reference proteome</keyword>
<organism evidence="1 2">
    <name type="scientific">Angomonas deanei</name>
    <dbReference type="NCBI Taxonomy" id="59799"/>
    <lineage>
        <taxon>Eukaryota</taxon>
        <taxon>Discoba</taxon>
        <taxon>Euglenozoa</taxon>
        <taxon>Kinetoplastea</taxon>
        <taxon>Metakinetoplastina</taxon>
        <taxon>Trypanosomatida</taxon>
        <taxon>Trypanosomatidae</taxon>
        <taxon>Strigomonadinae</taxon>
        <taxon>Angomonas</taxon>
    </lineage>
</organism>